<keyword evidence="8" id="KW-1185">Reference proteome</keyword>
<feature type="binding site" evidence="5">
    <location>
        <position position="85"/>
    </location>
    <ligand>
        <name>S-adenosyl-L-methionine</name>
        <dbReference type="ChEBI" id="CHEBI:59789"/>
    </ligand>
</feature>
<dbReference type="GO" id="GO:0032259">
    <property type="term" value="P:methylation"/>
    <property type="evidence" value="ECO:0007669"/>
    <property type="project" value="UniProtKB-KW"/>
</dbReference>
<comment type="similarity">
    <text evidence="5">Belongs to the class I-like SAM-binding methyltransferase superfamily. rRNA adenine N(6)-methyltransferase family.</text>
</comment>
<gene>
    <name evidence="7" type="primary">erm</name>
    <name evidence="7" type="ORF">ACFSYH_09270</name>
</gene>
<dbReference type="SMART" id="SM00650">
    <property type="entry name" value="rADc"/>
    <property type="match status" value="1"/>
</dbReference>
<feature type="binding site" evidence="5">
    <location>
        <position position="42"/>
    </location>
    <ligand>
        <name>S-adenosyl-L-methionine</name>
        <dbReference type="ChEBI" id="CHEBI:59789"/>
    </ligand>
</feature>
<feature type="binding site" evidence="5">
    <location>
        <position position="63"/>
    </location>
    <ligand>
        <name>S-adenosyl-L-methionine</name>
        <dbReference type="ChEBI" id="CHEBI:59789"/>
    </ligand>
</feature>
<evidence type="ECO:0000256" key="4">
    <source>
        <dbReference type="ARBA" id="ARBA00022884"/>
    </source>
</evidence>
<evidence type="ECO:0000313" key="8">
    <source>
        <dbReference type="Proteomes" id="UP001597391"/>
    </source>
</evidence>
<sequence>MRKRSVHGGRHELGQNFLVHRPTITKIIDLIAETDGPILEIGAGDGALTVPLAALGRPLRAIDIDGHRIARLRRRLPGNDIEQADALHEPLDRAVIVGNLPFHLTTPLLRRLLDASAWNHAIVLTQWEVARKRAGVGGATMMTAQAAPWFTFELHGRVPAYGFTPQPSIDGGVLAIRRRDIPLVTDVDQRNYASFVHGIFTGRGRGVADILRQRSVCDPRTIKHVLDQSSTNQNALPRDLSADQWAALWKALGSARNRRKGNS</sequence>
<organism evidence="7 8">
    <name type="scientific">Populibacterium corticicola</name>
    <dbReference type="NCBI Taxonomy" id="1812826"/>
    <lineage>
        <taxon>Bacteria</taxon>
        <taxon>Bacillati</taxon>
        <taxon>Actinomycetota</taxon>
        <taxon>Actinomycetes</taxon>
        <taxon>Micrococcales</taxon>
        <taxon>Jonesiaceae</taxon>
        <taxon>Populibacterium</taxon>
    </lineage>
</organism>
<feature type="binding site" evidence="5">
    <location>
        <position position="18"/>
    </location>
    <ligand>
        <name>S-adenosyl-L-methionine</name>
        <dbReference type="ChEBI" id="CHEBI:59789"/>
    </ligand>
</feature>
<name>A0ABW5XHN9_9MICO</name>
<dbReference type="GO" id="GO:0008168">
    <property type="term" value="F:methyltransferase activity"/>
    <property type="evidence" value="ECO:0007669"/>
    <property type="project" value="UniProtKB-KW"/>
</dbReference>
<dbReference type="EMBL" id="JBHUOP010000003">
    <property type="protein sequence ID" value="MFD2840760.1"/>
    <property type="molecule type" value="Genomic_DNA"/>
</dbReference>
<evidence type="ECO:0000256" key="1">
    <source>
        <dbReference type="ARBA" id="ARBA00022603"/>
    </source>
</evidence>
<dbReference type="SUPFAM" id="SSF53335">
    <property type="entry name" value="S-adenosyl-L-methionine-dependent methyltransferases"/>
    <property type="match status" value="1"/>
</dbReference>
<evidence type="ECO:0000256" key="5">
    <source>
        <dbReference type="PROSITE-ProRule" id="PRU01026"/>
    </source>
</evidence>
<dbReference type="CDD" id="cd02440">
    <property type="entry name" value="AdoMet_MTases"/>
    <property type="match status" value="1"/>
</dbReference>
<evidence type="ECO:0000313" key="7">
    <source>
        <dbReference type="EMBL" id="MFD2840760.1"/>
    </source>
</evidence>
<comment type="caution">
    <text evidence="7">The sequence shown here is derived from an EMBL/GenBank/DDBJ whole genome shotgun (WGS) entry which is preliminary data.</text>
</comment>
<keyword evidence="4 5" id="KW-0694">RNA-binding</keyword>
<keyword evidence="3 5" id="KW-0949">S-adenosyl-L-methionine</keyword>
<keyword evidence="1 5" id="KW-0489">Methyltransferase</keyword>
<dbReference type="PROSITE" id="PS51689">
    <property type="entry name" value="SAM_RNA_A_N6_MT"/>
    <property type="match status" value="1"/>
</dbReference>
<feature type="binding site" evidence="5">
    <location>
        <position position="16"/>
    </location>
    <ligand>
        <name>S-adenosyl-L-methionine</name>
        <dbReference type="ChEBI" id="CHEBI:59789"/>
    </ligand>
</feature>
<feature type="binding site" evidence="5">
    <location>
        <position position="99"/>
    </location>
    <ligand>
        <name>S-adenosyl-L-methionine</name>
        <dbReference type="ChEBI" id="CHEBI:59789"/>
    </ligand>
</feature>
<dbReference type="Proteomes" id="UP001597391">
    <property type="component" value="Unassembled WGS sequence"/>
</dbReference>
<dbReference type="InterPro" id="IPR023165">
    <property type="entry name" value="rRNA_Ade_diMease-like_C"/>
</dbReference>
<dbReference type="Gene3D" id="3.40.50.150">
    <property type="entry name" value="Vaccinia Virus protein VP39"/>
    <property type="match status" value="1"/>
</dbReference>
<dbReference type="NCBIfam" id="NF000499">
    <property type="entry name" value="Erm23S_rRNA_broad"/>
    <property type="match status" value="1"/>
</dbReference>
<dbReference type="Gene3D" id="1.10.8.100">
    <property type="entry name" value="Ribosomal RNA adenine dimethylase-like, domain 2"/>
    <property type="match status" value="1"/>
</dbReference>
<evidence type="ECO:0000256" key="2">
    <source>
        <dbReference type="ARBA" id="ARBA00022679"/>
    </source>
</evidence>
<evidence type="ECO:0000256" key="3">
    <source>
        <dbReference type="ARBA" id="ARBA00022691"/>
    </source>
</evidence>
<dbReference type="Pfam" id="PF00398">
    <property type="entry name" value="RrnaAD"/>
    <property type="match status" value="1"/>
</dbReference>
<dbReference type="InterPro" id="IPR001737">
    <property type="entry name" value="KsgA/Erm"/>
</dbReference>
<feature type="domain" description="Ribosomal RNA adenine methylase transferase N-terminal" evidence="6">
    <location>
        <begin position="23"/>
        <end position="180"/>
    </location>
</feature>
<dbReference type="InterPro" id="IPR020598">
    <property type="entry name" value="rRNA_Ade_methylase_Trfase_N"/>
</dbReference>
<dbReference type="PANTHER" id="PTHR11727:SF7">
    <property type="entry name" value="DIMETHYLADENOSINE TRANSFERASE-RELATED"/>
    <property type="match status" value="1"/>
</dbReference>
<dbReference type="RefSeq" id="WP_377466645.1">
    <property type="nucleotide sequence ID" value="NZ_JBHUOP010000003.1"/>
</dbReference>
<dbReference type="InterPro" id="IPR029063">
    <property type="entry name" value="SAM-dependent_MTases_sf"/>
</dbReference>
<reference evidence="8" key="1">
    <citation type="journal article" date="2019" name="Int. J. Syst. Evol. Microbiol.">
        <title>The Global Catalogue of Microorganisms (GCM) 10K type strain sequencing project: providing services to taxonomists for standard genome sequencing and annotation.</title>
        <authorList>
            <consortium name="The Broad Institute Genomics Platform"/>
            <consortium name="The Broad Institute Genome Sequencing Center for Infectious Disease"/>
            <person name="Wu L."/>
            <person name="Ma J."/>
        </authorList>
    </citation>
    <scope>NUCLEOTIDE SEQUENCE [LARGE SCALE GENOMIC DNA]</scope>
    <source>
        <strain evidence="8">KCTC 33576</strain>
    </source>
</reference>
<protein>
    <submittedName>
        <fullName evidence="7">23S ribosomal RNA methyltransferase Erm</fullName>
    </submittedName>
</protein>
<proteinExistence type="inferred from homology"/>
<dbReference type="PANTHER" id="PTHR11727">
    <property type="entry name" value="DIMETHYLADENOSINE TRANSFERASE"/>
    <property type="match status" value="1"/>
</dbReference>
<evidence type="ECO:0000259" key="6">
    <source>
        <dbReference type="SMART" id="SM00650"/>
    </source>
</evidence>
<keyword evidence="2 5" id="KW-0808">Transferase</keyword>
<accession>A0ABW5XHN9</accession>